<keyword evidence="1" id="KW-0479">Metal-binding</keyword>
<dbReference type="PROSITE" id="PS00079">
    <property type="entry name" value="MULTICOPPER_OXIDASE1"/>
    <property type="match status" value="1"/>
</dbReference>
<keyword evidence="2" id="KW-0560">Oxidoreductase</keyword>
<dbReference type="SUPFAM" id="SSF49503">
    <property type="entry name" value="Cupredoxins"/>
    <property type="match status" value="3"/>
</dbReference>
<dbReference type="PANTHER" id="PTHR11709:SF2">
    <property type="entry name" value="MULTICOPPER OXIDASE LPR1"/>
    <property type="match status" value="1"/>
</dbReference>
<dbReference type="AlphaFoldDB" id="A0A0D7EKT3"/>
<dbReference type="InterPro" id="IPR002355">
    <property type="entry name" value="Cu_oxidase_Cu_BS"/>
</dbReference>
<dbReference type="Pfam" id="PF00394">
    <property type="entry name" value="Cu-oxidase"/>
    <property type="match status" value="1"/>
</dbReference>
<gene>
    <name evidence="6" type="ORF">OO17_18590</name>
</gene>
<dbReference type="PANTHER" id="PTHR11709">
    <property type="entry name" value="MULTI-COPPER OXIDASE"/>
    <property type="match status" value="1"/>
</dbReference>
<dbReference type="EMBL" id="JXXE01000378">
    <property type="protein sequence ID" value="KIZ40077.1"/>
    <property type="molecule type" value="Genomic_DNA"/>
</dbReference>
<dbReference type="PATRIC" id="fig|1076.23.peg.4213"/>
<evidence type="ECO:0000259" key="3">
    <source>
        <dbReference type="Pfam" id="PF00394"/>
    </source>
</evidence>
<dbReference type="GO" id="GO:0005507">
    <property type="term" value="F:copper ion binding"/>
    <property type="evidence" value="ECO:0007669"/>
    <property type="project" value="InterPro"/>
</dbReference>
<dbReference type="InterPro" id="IPR001117">
    <property type="entry name" value="Cu-oxidase_2nd"/>
</dbReference>
<dbReference type="InterPro" id="IPR011706">
    <property type="entry name" value="Cu-oxidase_C"/>
</dbReference>
<feature type="domain" description="Plastocyanin-like" evidence="5">
    <location>
        <begin position="60"/>
        <end position="162"/>
    </location>
</feature>
<accession>A0A0D7EKT3</accession>
<dbReference type="InterPro" id="IPR033138">
    <property type="entry name" value="Cu_oxidase_CS"/>
</dbReference>
<protein>
    <submittedName>
        <fullName evidence="6">Copper oxidase</fullName>
    </submittedName>
</protein>
<evidence type="ECO:0000259" key="4">
    <source>
        <dbReference type="Pfam" id="PF07731"/>
    </source>
</evidence>
<feature type="domain" description="Plastocyanin-like" evidence="3">
    <location>
        <begin position="171"/>
        <end position="285"/>
    </location>
</feature>
<organism evidence="6 7">
    <name type="scientific">Rhodopseudomonas palustris</name>
    <dbReference type="NCBI Taxonomy" id="1076"/>
    <lineage>
        <taxon>Bacteria</taxon>
        <taxon>Pseudomonadati</taxon>
        <taxon>Pseudomonadota</taxon>
        <taxon>Alphaproteobacteria</taxon>
        <taxon>Hyphomicrobiales</taxon>
        <taxon>Nitrobacteraceae</taxon>
        <taxon>Rhodopseudomonas</taxon>
    </lineage>
</organism>
<dbReference type="OrthoDB" id="9757546at2"/>
<dbReference type="Pfam" id="PF07732">
    <property type="entry name" value="Cu-oxidase_3"/>
    <property type="match status" value="1"/>
</dbReference>
<dbReference type="InterPro" id="IPR008972">
    <property type="entry name" value="Cupredoxin"/>
</dbReference>
<name>A0A0D7EKT3_RHOPL</name>
<feature type="domain" description="Plastocyanin-like" evidence="4">
    <location>
        <begin position="359"/>
        <end position="468"/>
    </location>
</feature>
<dbReference type="Gene3D" id="2.60.40.420">
    <property type="entry name" value="Cupredoxins - blue copper proteins"/>
    <property type="match status" value="3"/>
</dbReference>
<dbReference type="CDD" id="cd13885">
    <property type="entry name" value="CuRO_2_CumA_like"/>
    <property type="match status" value="1"/>
</dbReference>
<dbReference type="GO" id="GO:0030288">
    <property type="term" value="C:outer membrane-bounded periplasmic space"/>
    <property type="evidence" value="ECO:0007669"/>
    <property type="project" value="TreeGrafter"/>
</dbReference>
<evidence type="ECO:0000256" key="1">
    <source>
        <dbReference type="ARBA" id="ARBA00022723"/>
    </source>
</evidence>
<dbReference type="InterPro" id="IPR011707">
    <property type="entry name" value="Cu-oxidase-like_N"/>
</dbReference>
<dbReference type="GO" id="GO:0016491">
    <property type="term" value="F:oxidoreductase activity"/>
    <property type="evidence" value="ECO:0007669"/>
    <property type="project" value="UniProtKB-KW"/>
</dbReference>
<evidence type="ECO:0000256" key="2">
    <source>
        <dbReference type="ARBA" id="ARBA00023002"/>
    </source>
</evidence>
<dbReference type="CDD" id="cd13861">
    <property type="entry name" value="CuRO_1_CumA_like"/>
    <property type="match status" value="1"/>
</dbReference>
<dbReference type="Proteomes" id="UP000032515">
    <property type="component" value="Unassembled WGS sequence"/>
</dbReference>
<reference evidence="6 7" key="1">
    <citation type="submission" date="2014-11" db="EMBL/GenBank/DDBJ databases">
        <title>Genomics and ecophysiology of heterotrophic nitrogen fixing bacteria isolated from estuarine surface water.</title>
        <authorList>
            <person name="Bentzon-Tilia M."/>
            <person name="Severin I."/>
            <person name="Hansen L.H."/>
            <person name="Riemann L."/>
        </authorList>
    </citation>
    <scope>NUCLEOTIDE SEQUENCE [LARGE SCALE GENOMIC DNA]</scope>
    <source>
        <strain evidence="6 7">BAL398</strain>
    </source>
</reference>
<evidence type="ECO:0000313" key="6">
    <source>
        <dbReference type="EMBL" id="KIZ40077.1"/>
    </source>
</evidence>
<sequence>MHSIRWPGIDRRSLFVGGASLAAAALFPRGSRGGTAAPVREFTLVAAPSRVSLVGPPHPDTAVWSYNANIPGSEIRVRQGERLRILVENQLSQATTVHWHGVRVPNAMDGVPFLTQKPIAPGETFTYEFDVPDAGTYWYHPHHHSAEQVGRGLAGALIVEESEPLVVNRDLVWVLRDWRLARDASIVNDFGDRMEVTMAGRIGNVVTINGHVPEKISVLAGERLRLRLINAAPARIFGLEFRDLRPLIVALDGQPVEPREPSDNRVVLGPAMRADVLLDMSGTPGATASVVDTFYRDFYKLVELEYGKEPLLRAQPLHAPSRIRSNTMPEPDIDNAEKHTAVLGGGMMSGRGMMMGMSGNGMGWSINNVAGTSHDMTPMITLSRGRSCVISIRNETAWFHPIHLHGHSFRVIARNGRPTRDREWLDTVLVPPRETADIAFVADNPGDWMFHCHILDHQDGGMTTVIRVA</sequence>
<dbReference type="CDD" id="cd13906">
    <property type="entry name" value="CuRO_3_CumA_like"/>
    <property type="match status" value="1"/>
</dbReference>
<dbReference type="FunFam" id="2.60.40.420:FF:000085">
    <property type="entry name" value="Multicopper oxidase, putative"/>
    <property type="match status" value="1"/>
</dbReference>
<proteinExistence type="predicted"/>
<dbReference type="PROSITE" id="PS00080">
    <property type="entry name" value="MULTICOPPER_OXIDASE2"/>
    <property type="match status" value="1"/>
</dbReference>
<comment type="caution">
    <text evidence="6">The sequence shown here is derived from an EMBL/GenBank/DDBJ whole genome shotgun (WGS) entry which is preliminary data.</text>
</comment>
<evidence type="ECO:0000313" key="7">
    <source>
        <dbReference type="Proteomes" id="UP000032515"/>
    </source>
</evidence>
<dbReference type="Pfam" id="PF07731">
    <property type="entry name" value="Cu-oxidase_2"/>
    <property type="match status" value="1"/>
</dbReference>
<dbReference type="InterPro" id="IPR045087">
    <property type="entry name" value="Cu-oxidase_fam"/>
</dbReference>
<evidence type="ECO:0000259" key="5">
    <source>
        <dbReference type="Pfam" id="PF07732"/>
    </source>
</evidence>